<dbReference type="InterPro" id="IPR021850">
    <property type="entry name" value="Symplekin/Pta1"/>
</dbReference>
<feature type="compositionally biased region" description="Low complexity" evidence="4">
    <location>
        <begin position="742"/>
        <end position="757"/>
    </location>
</feature>
<feature type="region of interest" description="Disordered" evidence="4">
    <location>
        <begin position="719"/>
        <end position="771"/>
    </location>
</feature>
<dbReference type="InterPro" id="IPR011989">
    <property type="entry name" value="ARM-like"/>
</dbReference>
<evidence type="ECO:0000256" key="1">
    <source>
        <dbReference type="ARBA" id="ARBA00004123"/>
    </source>
</evidence>
<keyword evidence="3" id="KW-0539">Nucleus</keyword>
<dbReference type="SUPFAM" id="SSF48371">
    <property type="entry name" value="ARM repeat"/>
    <property type="match status" value="1"/>
</dbReference>
<gene>
    <name evidence="6" type="ORF">H2200_005229</name>
</gene>
<evidence type="ECO:0000313" key="7">
    <source>
        <dbReference type="Proteomes" id="UP001172673"/>
    </source>
</evidence>
<comment type="subcellular location">
    <subcellularLocation>
        <location evidence="1">Nucleus</location>
    </subcellularLocation>
</comment>
<protein>
    <recommendedName>
        <fullName evidence="5">Symplekin/Pta1 N-terminal domain-containing protein</fullName>
    </recommendedName>
</protein>
<dbReference type="AlphaFoldDB" id="A0AA38XBQ3"/>
<dbReference type="InterPro" id="IPR016024">
    <property type="entry name" value="ARM-type_fold"/>
</dbReference>
<evidence type="ECO:0000256" key="2">
    <source>
        <dbReference type="ARBA" id="ARBA00022664"/>
    </source>
</evidence>
<organism evidence="6 7">
    <name type="scientific">Cladophialophora chaetospira</name>
    <dbReference type="NCBI Taxonomy" id="386627"/>
    <lineage>
        <taxon>Eukaryota</taxon>
        <taxon>Fungi</taxon>
        <taxon>Dikarya</taxon>
        <taxon>Ascomycota</taxon>
        <taxon>Pezizomycotina</taxon>
        <taxon>Eurotiomycetes</taxon>
        <taxon>Chaetothyriomycetidae</taxon>
        <taxon>Chaetothyriales</taxon>
        <taxon>Herpotrichiellaceae</taxon>
        <taxon>Cladophialophora</taxon>
    </lineage>
</organism>
<dbReference type="EMBL" id="JAPDRK010000007">
    <property type="protein sequence ID" value="KAJ9610452.1"/>
    <property type="molecule type" value="Genomic_DNA"/>
</dbReference>
<keyword evidence="7" id="KW-1185">Reference proteome</keyword>
<comment type="caution">
    <text evidence="6">The sequence shown here is derived from an EMBL/GenBank/DDBJ whole genome shotgun (WGS) entry which is preliminary data.</text>
</comment>
<evidence type="ECO:0000256" key="3">
    <source>
        <dbReference type="ARBA" id="ARBA00023242"/>
    </source>
</evidence>
<feature type="compositionally biased region" description="Basic residues" evidence="4">
    <location>
        <begin position="762"/>
        <end position="771"/>
    </location>
</feature>
<keyword evidence="2" id="KW-0507">mRNA processing</keyword>
<dbReference type="Gene3D" id="1.25.10.10">
    <property type="entry name" value="Leucine-rich Repeat Variant"/>
    <property type="match status" value="1"/>
</dbReference>
<evidence type="ECO:0000256" key="4">
    <source>
        <dbReference type="SAM" id="MobiDB-lite"/>
    </source>
</evidence>
<accession>A0AA38XBQ3</accession>
<evidence type="ECO:0000313" key="6">
    <source>
        <dbReference type="EMBL" id="KAJ9610452.1"/>
    </source>
</evidence>
<feature type="domain" description="Symplekin/Pta1 N-terminal" evidence="5">
    <location>
        <begin position="91"/>
        <end position="310"/>
    </location>
</feature>
<dbReference type="GO" id="GO:0005847">
    <property type="term" value="C:mRNA cleavage and polyadenylation specificity factor complex"/>
    <property type="evidence" value="ECO:0007669"/>
    <property type="project" value="TreeGrafter"/>
</dbReference>
<evidence type="ECO:0000259" key="5">
    <source>
        <dbReference type="Pfam" id="PF11935"/>
    </source>
</evidence>
<dbReference type="PANTHER" id="PTHR15245:SF20">
    <property type="entry name" value="SYMPLEKIN"/>
    <property type="match status" value="1"/>
</dbReference>
<dbReference type="InterPro" id="IPR032460">
    <property type="entry name" value="Symplekin/Pta1_N"/>
</dbReference>
<dbReference type="Proteomes" id="UP001172673">
    <property type="component" value="Unassembled WGS sequence"/>
</dbReference>
<proteinExistence type="predicted"/>
<dbReference type="Pfam" id="PF11935">
    <property type="entry name" value="SYMPK_PTA1_N"/>
    <property type="match status" value="1"/>
</dbReference>
<name>A0AA38XBQ3_9EURO</name>
<reference evidence="6" key="1">
    <citation type="submission" date="2022-10" db="EMBL/GenBank/DDBJ databases">
        <title>Culturing micro-colonial fungi from biological soil crusts in the Mojave desert and describing Neophaeococcomyces mojavensis, and introducing the new genera and species Taxawa tesnikishii.</title>
        <authorList>
            <person name="Kurbessoian T."/>
            <person name="Stajich J.E."/>
        </authorList>
    </citation>
    <scope>NUCLEOTIDE SEQUENCE</scope>
    <source>
        <strain evidence="6">TK_41</strain>
    </source>
</reference>
<sequence length="771" mass="85557">MAGVTASAAEMIPQLEAARKLALGDPQVYNQVLPGILPIIGPGAHVEVRRWGADFFAEAFASPSLPNAQKEQLSSDVLPTIRAMLDTPGEDAAVTKSAVQAAASLYPLVFRRVVQHPTETTIWQEISRIKLNILQRMDSAPIAVRICCVKFVQKVIQVETPGVISDPRRPEQNETSIALVPRNHPLLQLPNLEAEASGLLDRLLGVFQENSMDPILVDATLNCLAVLIRTRPPITTKIVSAILNYNPMKAANAPMTPRLHVIVKSMERTTRALLRWTLRAVPNHPLEQKIQAYLMRLQQSRGALFSETTAQKRPAEPTDGLDDAKRQRLTGATRAYPPMPPPPNSFSHLFTLTEDPSLQQFDVTLLPADIVSTVTTVLLQHVDANSLDEGINAIRQRYTHLQKIHQPTRIPDVPLLGPTGIDDEDDYDPELTTGGDHALAPTTEKALEELAQPAIELGPFELPKPPPLAGDEVVTLADQSIGHVFQLVASLDAAGPAQPRQKLGLNRIAASTNDRDSWATILTRLASRAPSGLEDLADVLTEEEVEAAHSQLIKHENMDEPANVANRIRQTLFMYVLEDFRPRLNMAISWLTEEWYADKLAAKAHPEQNNLPNYSRWVNRLVDRLLPYLDARDKNLLIRFLSEIPSIDREILDNVKTLARDPERISMCILAMQYLLMMRPPVREVVLDTIESIWHEGDEQVKQATIKVLNKWRPGFLERATKKEEGGDENESKPNLNGLKSPPAEVAVPAPVQSAPANPDPRRRKQMATVS</sequence>
<dbReference type="PANTHER" id="PTHR15245">
    <property type="entry name" value="SYMPLEKIN-RELATED"/>
    <property type="match status" value="1"/>
</dbReference>
<dbReference type="GO" id="GO:0006397">
    <property type="term" value="P:mRNA processing"/>
    <property type="evidence" value="ECO:0007669"/>
    <property type="project" value="UniProtKB-KW"/>
</dbReference>